<evidence type="ECO:0000313" key="11">
    <source>
        <dbReference type="EMBL" id="TFL04575.1"/>
    </source>
</evidence>
<dbReference type="AlphaFoldDB" id="A0A5C3QRG5"/>
<dbReference type="GO" id="GO:0042147">
    <property type="term" value="P:retrograde transport, endosome to Golgi"/>
    <property type="evidence" value="ECO:0007669"/>
    <property type="project" value="InterPro"/>
</dbReference>
<comment type="similarity">
    <text evidence="3">Belongs to the VPS53 family.</text>
</comment>
<feature type="coiled-coil region" evidence="7">
    <location>
        <begin position="84"/>
        <end position="134"/>
    </location>
</feature>
<dbReference type="InterPro" id="IPR038260">
    <property type="entry name" value="Vps53_C_sf"/>
</dbReference>
<proteinExistence type="inferred from homology"/>
<evidence type="ECO:0000259" key="10">
    <source>
        <dbReference type="Pfam" id="PF16854"/>
    </source>
</evidence>
<protein>
    <submittedName>
        <fullName evidence="11">Vps53-like protein</fullName>
    </submittedName>
</protein>
<dbReference type="GO" id="GO:0005829">
    <property type="term" value="C:cytosol"/>
    <property type="evidence" value="ECO:0007669"/>
    <property type="project" value="GOC"/>
</dbReference>
<evidence type="ECO:0000256" key="5">
    <source>
        <dbReference type="ARBA" id="ARBA00023034"/>
    </source>
</evidence>
<comment type="subcellular location">
    <subcellularLocation>
        <location evidence="2">Endosome membrane</location>
        <topology evidence="2">Peripheral membrane protein</topology>
    </subcellularLocation>
    <subcellularLocation>
        <location evidence="1">Golgi apparatus</location>
        <location evidence="1">trans-Golgi network membrane</location>
        <topology evidence="1">Peripheral membrane protein</topology>
    </subcellularLocation>
</comment>
<keyword evidence="12" id="KW-1185">Reference proteome</keyword>
<evidence type="ECO:0000256" key="6">
    <source>
        <dbReference type="ARBA" id="ARBA00023136"/>
    </source>
</evidence>
<keyword evidence="6" id="KW-0472">Membrane</keyword>
<dbReference type="InterPro" id="IPR039766">
    <property type="entry name" value="Vps53"/>
</dbReference>
<name>A0A5C3QRG5_9AGAR</name>
<evidence type="ECO:0000256" key="1">
    <source>
        <dbReference type="ARBA" id="ARBA00004150"/>
    </source>
</evidence>
<evidence type="ECO:0000256" key="4">
    <source>
        <dbReference type="ARBA" id="ARBA00022753"/>
    </source>
</evidence>
<feature type="domain" description="Vps53 N-terminal" evidence="9">
    <location>
        <begin position="59"/>
        <end position="425"/>
    </location>
</feature>
<gene>
    <name evidence="11" type="ORF">BDV98DRAFT_562487</name>
</gene>
<dbReference type="Proteomes" id="UP000305067">
    <property type="component" value="Unassembled WGS sequence"/>
</dbReference>
<feature type="domain" description="Vps53 C-terminal" evidence="10">
    <location>
        <begin position="681"/>
        <end position="760"/>
    </location>
</feature>
<keyword evidence="4" id="KW-0967">Endosome</keyword>
<organism evidence="11 12">
    <name type="scientific">Pterulicium gracile</name>
    <dbReference type="NCBI Taxonomy" id="1884261"/>
    <lineage>
        <taxon>Eukaryota</taxon>
        <taxon>Fungi</taxon>
        <taxon>Dikarya</taxon>
        <taxon>Basidiomycota</taxon>
        <taxon>Agaricomycotina</taxon>
        <taxon>Agaricomycetes</taxon>
        <taxon>Agaricomycetidae</taxon>
        <taxon>Agaricales</taxon>
        <taxon>Pleurotineae</taxon>
        <taxon>Pterulaceae</taxon>
        <taxon>Pterulicium</taxon>
    </lineage>
</organism>
<evidence type="ECO:0000256" key="2">
    <source>
        <dbReference type="ARBA" id="ARBA00004481"/>
    </source>
</evidence>
<dbReference type="InterPro" id="IPR007234">
    <property type="entry name" value="Vps53_N"/>
</dbReference>
<feature type="region of interest" description="Disordered" evidence="8">
    <location>
        <begin position="818"/>
        <end position="847"/>
    </location>
</feature>
<evidence type="ECO:0000259" key="9">
    <source>
        <dbReference type="Pfam" id="PF04100"/>
    </source>
</evidence>
<dbReference type="PANTHER" id="PTHR12820">
    <property type="entry name" value="VACUOLAR SORTING PROTEIN 53"/>
    <property type="match status" value="1"/>
</dbReference>
<dbReference type="Pfam" id="PF16854">
    <property type="entry name" value="VPS53_C"/>
    <property type="match status" value="1"/>
</dbReference>
<keyword evidence="7" id="KW-0175">Coiled coil</keyword>
<accession>A0A5C3QRG5</accession>
<evidence type="ECO:0000313" key="12">
    <source>
        <dbReference type="Proteomes" id="UP000305067"/>
    </source>
</evidence>
<evidence type="ECO:0000256" key="8">
    <source>
        <dbReference type="SAM" id="MobiDB-lite"/>
    </source>
</evidence>
<evidence type="ECO:0000256" key="7">
    <source>
        <dbReference type="SAM" id="Coils"/>
    </source>
</evidence>
<dbReference type="Pfam" id="PF04100">
    <property type="entry name" value="Vps53_N"/>
    <property type="match status" value="1"/>
</dbReference>
<dbReference type="GO" id="GO:0010008">
    <property type="term" value="C:endosome membrane"/>
    <property type="evidence" value="ECO:0007669"/>
    <property type="project" value="UniProtKB-SubCell"/>
</dbReference>
<feature type="compositionally biased region" description="Low complexity" evidence="8">
    <location>
        <begin position="818"/>
        <end position="836"/>
    </location>
</feature>
<dbReference type="GO" id="GO:0000938">
    <property type="term" value="C:GARP complex"/>
    <property type="evidence" value="ECO:0007669"/>
    <property type="project" value="InterPro"/>
</dbReference>
<dbReference type="OrthoDB" id="10261632at2759"/>
<dbReference type="InterPro" id="IPR031745">
    <property type="entry name" value="Vps53_C"/>
</dbReference>
<dbReference type="STRING" id="1884261.A0A5C3QRG5"/>
<sequence>MLHQHTANGNASTQVIQPIQLPQELILSINNILNLNKNKEHTDHDDAEGYKDPLDVIDNDFSPIDILNTLFPNEASLAQITAVQERLAQDERAVQEEITVLQEQLRRDQDPRRMQHLQEMISELLGQMSRIREKATESEAVVRNITKDIQALDRAKKNLIQSMTTLKRLQMLGNALTQLQDFVKERKYADVAQSLAAVKQLAASFKQGMGVPAIMQVLRRAQELQGEIRTQLDADFDDYFLHPPSTPSSKPPPIAAGCAVIDVLGPDVRTALINRYVALELKEYRRIFRATDEAGQLDNLARRFAWFRRMMGGHDSNQEGGRVFPAEWKVGWFLLAKFNEVTRVDLTTLLAKARPTMTVQTLLDDLQLTTDFEHSMANKYNTQFQDILNETTGDGAPQKSMSKSFEPHLSVFVDAQDKAIAETLEPHRKSTSRPPVRGSLDTAPRLSVEDQNTLLGETEDTAAVLSSSTDLFYFYGQSLDQCAKLSVGKPLFDLCAVQKKWLKAYAEEILMAKLKRPVMNLPASRKSTDVRFDAQQLKQTCVLINTADYCQTTALELEAKMKGKISAEFKEQVSFQEERDEFVSVISACIAAQLKELESICDGPFGAVSRMQWGQLPQVSGPLAYTEALSSALGQCLEVVKPLVEQKKYTRNLLDKASSLVLAKFTAALVKSRPLKEIGAEQLLIDLQVIKACLTRLPGEALLTQSYTRSLNKGTAHIETLLKVIVTPVDPPEGFILNYVLLIGDDSMSNFQKILDLKGTPKTSQTALLDSFLTFTSTKSDLENTSFLSSLDMDPSPGTMGAPLLSPNASRANLSEGVFSGLSSSSTPTGSGTDSSEYGKGGGDGKVFSDLRRFVSFGLRRDGVQ</sequence>
<dbReference type="EMBL" id="ML178818">
    <property type="protein sequence ID" value="TFL04575.1"/>
    <property type="molecule type" value="Genomic_DNA"/>
</dbReference>
<dbReference type="PANTHER" id="PTHR12820:SF0">
    <property type="entry name" value="VACUOLAR PROTEIN SORTING-ASSOCIATED PROTEIN 53 HOMOLOG"/>
    <property type="match status" value="1"/>
</dbReference>
<reference evidence="11 12" key="1">
    <citation type="journal article" date="2019" name="Nat. Ecol. Evol.">
        <title>Megaphylogeny resolves global patterns of mushroom evolution.</title>
        <authorList>
            <person name="Varga T."/>
            <person name="Krizsan K."/>
            <person name="Foldi C."/>
            <person name="Dima B."/>
            <person name="Sanchez-Garcia M."/>
            <person name="Sanchez-Ramirez S."/>
            <person name="Szollosi G.J."/>
            <person name="Szarkandi J.G."/>
            <person name="Papp V."/>
            <person name="Albert L."/>
            <person name="Andreopoulos W."/>
            <person name="Angelini C."/>
            <person name="Antonin V."/>
            <person name="Barry K.W."/>
            <person name="Bougher N.L."/>
            <person name="Buchanan P."/>
            <person name="Buyck B."/>
            <person name="Bense V."/>
            <person name="Catcheside P."/>
            <person name="Chovatia M."/>
            <person name="Cooper J."/>
            <person name="Damon W."/>
            <person name="Desjardin D."/>
            <person name="Finy P."/>
            <person name="Geml J."/>
            <person name="Haridas S."/>
            <person name="Hughes K."/>
            <person name="Justo A."/>
            <person name="Karasinski D."/>
            <person name="Kautmanova I."/>
            <person name="Kiss B."/>
            <person name="Kocsube S."/>
            <person name="Kotiranta H."/>
            <person name="LaButti K.M."/>
            <person name="Lechner B.E."/>
            <person name="Liimatainen K."/>
            <person name="Lipzen A."/>
            <person name="Lukacs Z."/>
            <person name="Mihaltcheva S."/>
            <person name="Morgado L.N."/>
            <person name="Niskanen T."/>
            <person name="Noordeloos M.E."/>
            <person name="Ohm R.A."/>
            <person name="Ortiz-Santana B."/>
            <person name="Ovrebo C."/>
            <person name="Racz N."/>
            <person name="Riley R."/>
            <person name="Savchenko A."/>
            <person name="Shiryaev A."/>
            <person name="Soop K."/>
            <person name="Spirin V."/>
            <person name="Szebenyi C."/>
            <person name="Tomsovsky M."/>
            <person name="Tulloss R.E."/>
            <person name="Uehling J."/>
            <person name="Grigoriev I.V."/>
            <person name="Vagvolgyi C."/>
            <person name="Papp T."/>
            <person name="Martin F.M."/>
            <person name="Miettinen O."/>
            <person name="Hibbett D.S."/>
            <person name="Nagy L.G."/>
        </authorList>
    </citation>
    <scope>NUCLEOTIDE SEQUENCE [LARGE SCALE GENOMIC DNA]</scope>
    <source>
        <strain evidence="11 12">CBS 309.79</strain>
    </source>
</reference>
<keyword evidence="5" id="KW-0333">Golgi apparatus</keyword>
<evidence type="ECO:0000256" key="3">
    <source>
        <dbReference type="ARBA" id="ARBA00008628"/>
    </source>
</evidence>
<dbReference type="Gene3D" id="1.10.357.110">
    <property type="entry name" value="Vacuolar protein sorting-associated protein 53, C-terminus"/>
    <property type="match status" value="1"/>
</dbReference>